<dbReference type="EMBL" id="LVLJ01002789">
    <property type="protein sequence ID" value="OAE23752.1"/>
    <property type="molecule type" value="Genomic_DNA"/>
</dbReference>
<feature type="compositionally biased region" description="Gly residues" evidence="1">
    <location>
        <begin position="54"/>
        <end position="65"/>
    </location>
</feature>
<feature type="compositionally biased region" description="Gly residues" evidence="1">
    <location>
        <begin position="1"/>
        <end position="13"/>
    </location>
</feature>
<dbReference type="Proteomes" id="UP000077202">
    <property type="component" value="Unassembled WGS sequence"/>
</dbReference>
<proteinExistence type="predicted"/>
<dbReference type="AlphaFoldDB" id="A0A176VTW3"/>
<accession>A0A176VTW3</accession>
<feature type="region of interest" description="Disordered" evidence="1">
    <location>
        <begin position="1"/>
        <end position="65"/>
    </location>
</feature>
<organism evidence="2 3">
    <name type="scientific">Marchantia polymorpha subsp. ruderalis</name>
    <dbReference type="NCBI Taxonomy" id="1480154"/>
    <lineage>
        <taxon>Eukaryota</taxon>
        <taxon>Viridiplantae</taxon>
        <taxon>Streptophyta</taxon>
        <taxon>Embryophyta</taxon>
        <taxon>Marchantiophyta</taxon>
        <taxon>Marchantiopsida</taxon>
        <taxon>Marchantiidae</taxon>
        <taxon>Marchantiales</taxon>
        <taxon>Marchantiaceae</taxon>
        <taxon>Marchantia</taxon>
    </lineage>
</organism>
<evidence type="ECO:0000313" key="3">
    <source>
        <dbReference type="Proteomes" id="UP000077202"/>
    </source>
</evidence>
<name>A0A176VTW3_MARPO</name>
<keyword evidence="3" id="KW-1185">Reference proteome</keyword>
<comment type="caution">
    <text evidence="2">The sequence shown here is derived from an EMBL/GenBank/DDBJ whole genome shotgun (WGS) entry which is preliminary data.</text>
</comment>
<gene>
    <name evidence="2" type="ORF">AXG93_4776s1370</name>
</gene>
<evidence type="ECO:0000256" key="1">
    <source>
        <dbReference type="SAM" id="MobiDB-lite"/>
    </source>
</evidence>
<sequence length="98" mass="10157">MRGGGRKYTGEKGGAWQRRERRVQEVPPGWEGSSPKGLEASGMRGRGRRERCSSGGGAAKSEGGGSEGFVVLAQRPLLFSLGTQGTVLGLGGTVPLEA</sequence>
<evidence type="ECO:0000313" key="2">
    <source>
        <dbReference type="EMBL" id="OAE23752.1"/>
    </source>
</evidence>
<reference evidence="2" key="1">
    <citation type="submission" date="2016-03" db="EMBL/GenBank/DDBJ databases">
        <title>Mechanisms controlling the formation of the plant cell surface in tip-growing cells are functionally conserved among land plants.</title>
        <authorList>
            <person name="Honkanen S."/>
            <person name="Jones V.A."/>
            <person name="Morieri G."/>
            <person name="Champion C."/>
            <person name="Hetherington A.J."/>
            <person name="Kelly S."/>
            <person name="Saint-Marcoux D."/>
            <person name="Proust H."/>
            <person name="Prescott H."/>
            <person name="Dolan L."/>
        </authorList>
    </citation>
    <scope>NUCLEOTIDE SEQUENCE [LARGE SCALE GENOMIC DNA]</scope>
    <source>
        <tissue evidence="2">Whole gametophyte</tissue>
    </source>
</reference>
<protein>
    <submittedName>
        <fullName evidence="2">Uncharacterized protein</fullName>
    </submittedName>
</protein>